<evidence type="ECO:0000256" key="3">
    <source>
        <dbReference type="ARBA" id="ARBA00022475"/>
    </source>
</evidence>
<organism evidence="10 11">
    <name type="scientific">Heyndrickxia sporothermodurans</name>
    <dbReference type="NCBI Taxonomy" id="46224"/>
    <lineage>
        <taxon>Bacteria</taxon>
        <taxon>Bacillati</taxon>
        <taxon>Bacillota</taxon>
        <taxon>Bacilli</taxon>
        <taxon>Bacillales</taxon>
        <taxon>Bacillaceae</taxon>
        <taxon>Heyndrickxia</taxon>
    </lineage>
</organism>
<dbReference type="CDD" id="cd06261">
    <property type="entry name" value="TM_PBP2"/>
    <property type="match status" value="1"/>
</dbReference>
<comment type="subcellular location">
    <subcellularLocation>
        <location evidence="1">Cell inner membrane</location>
        <topology evidence="1">Multi-pass membrane protein</topology>
    </subcellularLocation>
    <subcellularLocation>
        <location evidence="8">Cell membrane</location>
        <topology evidence="8">Multi-pass membrane protein</topology>
    </subcellularLocation>
</comment>
<dbReference type="PANTHER" id="PTHR43357:SF4">
    <property type="entry name" value="INNER MEMBRANE ABC TRANSPORTER PERMEASE PROTEIN YDCV"/>
    <property type="match status" value="1"/>
</dbReference>
<protein>
    <recommendedName>
        <fullName evidence="9">ABC transmembrane type-1 domain-containing protein</fullName>
    </recommendedName>
</protein>
<keyword evidence="4" id="KW-0997">Cell inner membrane</keyword>
<feature type="transmembrane region" description="Helical" evidence="8">
    <location>
        <begin position="231"/>
        <end position="251"/>
    </location>
</feature>
<dbReference type="GO" id="GO:0055085">
    <property type="term" value="P:transmembrane transport"/>
    <property type="evidence" value="ECO:0007669"/>
    <property type="project" value="InterPro"/>
</dbReference>
<evidence type="ECO:0000256" key="2">
    <source>
        <dbReference type="ARBA" id="ARBA00022448"/>
    </source>
</evidence>
<dbReference type="Pfam" id="PF00528">
    <property type="entry name" value="BPD_transp_1"/>
    <property type="match status" value="1"/>
</dbReference>
<feature type="transmembrane region" description="Helical" evidence="8">
    <location>
        <begin position="101"/>
        <end position="122"/>
    </location>
</feature>
<dbReference type="STRING" id="46224.B4102_3085"/>
<dbReference type="EMBL" id="LQYN01000053">
    <property type="protein sequence ID" value="KYD05912.1"/>
    <property type="molecule type" value="Genomic_DNA"/>
</dbReference>
<keyword evidence="5 8" id="KW-0812">Transmembrane</keyword>
<keyword evidence="3" id="KW-1003">Cell membrane</keyword>
<dbReference type="InterPro" id="IPR035906">
    <property type="entry name" value="MetI-like_sf"/>
</dbReference>
<feature type="transmembrane region" description="Helical" evidence="8">
    <location>
        <begin position="187"/>
        <end position="210"/>
    </location>
</feature>
<keyword evidence="6 8" id="KW-1133">Transmembrane helix</keyword>
<keyword evidence="2 8" id="KW-0813">Transport</keyword>
<dbReference type="PATRIC" id="fig|46224.3.peg.3054"/>
<keyword evidence="7 8" id="KW-0472">Membrane</keyword>
<reference evidence="10 11" key="1">
    <citation type="submission" date="2016-01" db="EMBL/GenBank/DDBJ databases">
        <title>Genome Sequences of Twelve Sporeforming Bacillus Species Isolated from Foods.</title>
        <authorList>
            <person name="Berendsen E.M."/>
            <person name="Wells-Bennik M.H."/>
            <person name="Krawcyk A.O."/>
            <person name="De Jong A."/>
            <person name="Holsappel S."/>
            <person name="Eijlander R.T."/>
            <person name="Kuipers O.P."/>
        </authorList>
    </citation>
    <scope>NUCLEOTIDE SEQUENCE [LARGE SCALE GENOMIC DNA]</scope>
    <source>
        <strain evidence="10 11">B4102</strain>
    </source>
</reference>
<evidence type="ECO:0000256" key="1">
    <source>
        <dbReference type="ARBA" id="ARBA00004429"/>
    </source>
</evidence>
<keyword evidence="11" id="KW-1185">Reference proteome</keyword>
<evidence type="ECO:0000259" key="9">
    <source>
        <dbReference type="PROSITE" id="PS50928"/>
    </source>
</evidence>
<evidence type="ECO:0000256" key="5">
    <source>
        <dbReference type="ARBA" id="ARBA00022692"/>
    </source>
</evidence>
<gene>
    <name evidence="10" type="ORF">B4102_3085</name>
</gene>
<feature type="transmembrane region" description="Helical" evidence="8">
    <location>
        <begin position="12"/>
        <end position="32"/>
    </location>
</feature>
<name>A0A150L2N9_9BACI</name>
<comment type="similarity">
    <text evidence="8">Belongs to the binding-protein-dependent transport system permease family.</text>
</comment>
<feature type="domain" description="ABC transmembrane type-1" evidence="9">
    <location>
        <begin position="63"/>
        <end position="251"/>
    </location>
</feature>
<dbReference type="Proteomes" id="UP000075666">
    <property type="component" value="Unassembled WGS sequence"/>
</dbReference>
<feature type="transmembrane region" description="Helical" evidence="8">
    <location>
        <begin position="163"/>
        <end position="181"/>
    </location>
</feature>
<sequence>MMNALGKLRVTLAVIGIIYILIPLIVVIPASFTSANFPSFPAEGFSLQWYTKILERPEFMDAFFNSVQFAFLAAFFSVLFGTLGAIGIAKYEIPGKAYITSILTAPLSVPQLVLGIALLVYFTPLLLSGTSTGFLIAHIIICIPYVIRLVLTGLSGFDYNLERAAAILGVNPLVVFWRITLPLIRPAIISGGLFAFLTSFDNVTVSLFMISPEMRTLPIEIFSTMQDAYNPIVASVSTVVIFISVILIIIIEKLQGVGNVFGGSNHTSG</sequence>
<dbReference type="PANTHER" id="PTHR43357">
    <property type="entry name" value="INNER MEMBRANE ABC TRANSPORTER PERMEASE PROTEIN YDCV"/>
    <property type="match status" value="1"/>
</dbReference>
<dbReference type="AlphaFoldDB" id="A0A150L2N9"/>
<evidence type="ECO:0000313" key="10">
    <source>
        <dbReference type="EMBL" id="KYD05912.1"/>
    </source>
</evidence>
<dbReference type="InterPro" id="IPR000515">
    <property type="entry name" value="MetI-like"/>
</dbReference>
<accession>A0A150L2N9</accession>
<evidence type="ECO:0000256" key="6">
    <source>
        <dbReference type="ARBA" id="ARBA00022989"/>
    </source>
</evidence>
<dbReference type="PROSITE" id="PS50928">
    <property type="entry name" value="ABC_TM1"/>
    <property type="match status" value="1"/>
</dbReference>
<evidence type="ECO:0000256" key="7">
    <source>
        <dbReference type="ARBA" id="ARBA00023136"/>
    </source>
</evidence>
<evidence type="ECO:0000256" key="4">
    <source>
        <dbReference type="ARBA" id="ARBA00022519"/>
    </source>
</evidence>
<dbReference type="Gene3D" id="1.10.3720.10">
    <property type="entry name" value="MetI-like"/>
    <property type="match status" value="1"/>
</dbReference>
<comment type="caution">
    <text evidence="10">The sequence shown here is derived from an EMBL/GenBank/DDBJ whole genome shotgun (WGS) entry which is preliminary data.</text>
</comment>
<dbReference type="GO" id="GO:0005886">
    <property type="term" value="C:plasma membrane"/>
    <property type="evidence" value="ECO:0007669"/>
    <property type="project" value="UniProtKB-SubCell"/>
</dbReference>
<evidence type="ECO:0000256" key="8">
    <source>
        <dbReference type="RuleBase" id="RU363032"/>
    </source>
</evidence>
<proteinExistence type="inferred from homology"/>
<evidence type="ECO:0000313" key="11">
    <source>
        <dbReference type="Proteomes" id="UP000075666"/>
    </source>
</evidence>
<feature type="transmembrane region" description="Helical" evidence="8">
    <location>
        <begin position="134"/>
        <end position="151"/>
    </location>
</feature>
<dbReference type="SUPFAM" id="SSF161098">
    <property type="entry name" value="MetI-like"/>
    <property type="match status" value="1"/>
</dbReference>
<feature type="transmembrane region" description="Helical" evidence="8">
    <location>
        <begin position="69"/>
        <end position="89"/>
    </location>
</feature>